<dbReference type="InterPro" id="IPR029470">
    <property type="entry name" value="PDDEXK_4"/>
</dbReference>
<sequence>MELTKIKALLNKATAYHYDNNRESTLFDIGMRGHFENPTTEVLAFFCNAKAEHGMGALVVDSFLTIIANKTGKTIPYEENSLTPPQREVSTESGKRIDLMFGSDTWLMAIENKIYHTQANPFKEYESFIHQQIKNDSFTQQEPLFVLLSPDGKVTQAEKHKEWCGISYPELVTEIKSRLKDHFYDQPFNKWVIILKDFLLHLENMMTKNKINSEQEKFVFENISGISKTWELLINSFSELDKQFIKQIKGSEEVSADIRVKYQHWFQKLPTFIYSVPNSQIELVLFMINDGASFKKANDTRNENKSIFIQIHIAKKEGGDLHDRVQEEFKGKSVNTWWEKNKLYIRWPAQELTTEGLLKDLTESFIKLNQIEFGSGSYE</sequence>
<dbReference type="OrthoDB" id="6770443at2"/>
<reference evidence="1 2" key="1">
    <citation type="submission" date="2016-10" db="EMBL/GenBank/DDBJ databases">
        <authorList>
            <person name="de Groot N.N."/>
        </authorList>
    </citation>
    <scope>NUCLEOTIDE SEQUENCE [LARGE SCALE GENOMIC DNA]</scope>
    <source>
        <strain evidence="1 2">DSM 6059</strain>
    </source>
</reference>
<dbReference type="Pfam" id="PF14281">
    <property type="entry name" value="PDDEXK_4"/>
    <property type="match status" value="1"/>
</dbReference>
<evidence type="ECO:0000313" key="2">
    <source>
        <dbReference type="Proteomes" id="UP000198862"/>
    </source>
</evidence>
<evidence type="ECO:0000313" key="1">
    <source>
        <dbReference type="EMBL" id="SFC09486.1"/>
    </source>
</evidence>
<protein>
    <submittedName>
        <fullName evidence="1">PD-(D/E)XK nuclease superfamily protein</fullName>
    </submittedName>
</protein>
<accession>A0A1I1GDE7</accession>
<proteinExistence type="predicted"/>
<dbReference type="STRING" id="1123010.SAMN02745724_00911"/>
<dbReference type="EMBL" id="FOLO01000004">
    <property type="protein sequence ID" value="SFC09486.1"/>
    <property type="molecule type" value="Genomic_DNA"/>
</dbReference>
<organism evidence="1 2">
    <name type="scientific">Pseudoalteromonas denitrificans DSM 6059</name>
    <dbReference type="NCBI Taxonomy" id="1123010"/>
    <lineage>
        <taxon>Bacteria</taxon>
        <taxon>Pseudomonadati</taxon>
        <taxon>Pseudomonadota</taxon>
        <taxon>Gammaproteobacteria</taxon>
        <taxon>Alteromonadales</taxon>
        <taxon>Pseudoalteromonadaceae</taxon>
        <taxon>Pseudoalteromonas</taxon>
    </lineage>
</organism>
<dbReference type="RefSeq" id="WP_091980589.1">
    <property type="nucleotide sequence ID" value="NZ_FOLO01000004.1"/>
</dbReference>
<dbReference type="Proteomes" id="UP000198862">
    <property type="component" value="Unassembled WGS sequence"/>
</dbReference>
<keyword evidence="2" id="KW-1185">Reference proteome</keyword>
<dbReference type="AlphaFoldDB" id="A0A1I1GDE7"/>
<gene>
    <name evidence="1" type="ORF">SAMN02745724_00911</name>
</gene>
<name>A0A1I1GDE7_9GAMM</name>